<keyword evidence="2" id="KW-0732">Signal</keyword>
<dbReference type="Proteomes" id="UP001164746">
    <property type="component" value="Chromosome 9"/>
</dbReference>
<dbReference type="Gene3D" id="6.10.110.10">
    <property type="match status" value="1"/>
</dbReference>
<evidence type="ECO:0000256" key="1">
    <source>
        <dbReference type="SAM" id="Phobius"/>
    </source>
</evidence>
<feature type="transmembrane region" description="Helical" evidence="1">
    <location>
        <begin position="160"/>
        <end position="184"/>
    </location>
</feature>
<proteinExistence type="predicted"/>
<sequence length="328" mass="36262">MHGVKMFLLCLMAVSMIDFSGSLAPDYICSDVWEIEDAFQRTVNELLHCIAESIYGYREREHREACVLHMRTAIQDRHIDSMFPAWPFKWKFCSRVWCEIGHEYTDAQFSCIFWCLGGPAAIGFTGVLALIGLVTFGLPALGFGAAGIMANFNAAPLMGLWGVAVPVGGIIATLQSIAVLGIGYKAILATLFSAAAISRAAMDCNCCENLMAMSMVDFSGCQAPDDVCADVQKIKDAFKRSNCKLTQEIIPITNASCTSVNDLLHCVAESIYGYGKREHRKPCVLHMRTAIQDEYIDSFPACHFTWRSCSTLWCELGVEYTDAQFKCN</sequence>
<keyword evidence="1" id="KW-1133">Transmembrane helix</keyword>
<keyword evidence="1" id="KW-0472">Membrane</keyword>
<keyword evidence="4" id="KW-1185">Reference proteome</keyword>
<gene>
    <name evidence="3" type="ORF">MAR_004266</name>
</gene>
<evidence type="ECO:0000256" key="2">
    <source>
        <dbReference type="SAM" id="SignalP"/>
    </source>
</evidence>
<evidence type="ECO:0000313" key="3">
    <source>
        <dbReference type="EMBL" id="WAR14161.1"/>
    </source>
</evidence>
<feature type="transmembrane region" description="Helical" evidence="1">
    <location>
        <begin position="122"/>
        <end position="148"/>
    </location>
</feature>
<feature type="signal peptide" evidence="2">
    <location>
        <begin position="1"/>
        <end position="22"/>
    </location>
</feature>
<protein>
    <submittedName>
        <fullName evidence="3">Uncharacterized protein</fullName>
    </submittedName>
</protein>
<feature type="chain" id="PRO_5046251027" evidence="2">
    <location>
        <begin position="23"/>
        <end position="328"/>
    </location>
</feature>
<evidence type="ECO:0000313" key="4">
    <source>
        <dbReference type="Proteomes" id="UP001164746"/>
    </source>
</evidence>
<reference evidence="3" key="1">
    <citation type="submission" date="2022-11" db="EMBL/GenBank/DDBJ databases">
        <title>Centuries of genome instability and evolution in soft-shell clam transmissible cancer (bioRxiv).</title>
        <authorList>
            <person name="Hart S.F.M."/>
            <person name="Yonemitsu M.A."/>
            <person name="Giersch R.M."/>
            <person name="Beal B.F."/>
            <person name="Arriagada G."/>
            <person name="Davis B.W."/>
            <person name="Ostrander E.A."/>
            <person name="Goff S.P."/>
            <person name="Metzger M.J."/>
        </authorList>
    </citation>
    <scope>NUCLEOTIDE SEQUENCE</scope>
    <source>
        <strain evidence="3">MELC-2E11</strain>
        <tissue evidence="3">Siphon/mantle</tissue>
    </source>
</reference>
<name>A0ABY7EZ93_MYAAR</name>
<dbReference type="EMBL" id="CP111020">
    <property type="protein sequence ID" value="WAR14161.1"/>
    <property type="molecule type" value="Genomic_DNA"/>
</dbReference>
<organism evidence="3 4">
    <name type="scientific">Mya arenaria</name>
    <name type="common">Soft-shell clam</name>
    <dbReference type="NCBI Taxonomy" id="6604"/>
    <lineage>
        <taxon>Eukaryota</taxon>
        <taxon>Metazoa</taxon>
        <taxon>Spiralia</taxon>
        <taxon>Lophotrochozoa</taxon>
        <taxon>Mollusca</taxon>
        <taxon>Bivalvia</taxon>
        <taxon>Autobranchia</taxon>
        <taxon>Heteroconchia</taxon>
        <taxon>Euheterodonta</taxon>
        <taxon>Imparidentia</taxon>
        <taxon>Neoheterodontei</taxon>
        <taxon>Myida</taxon>
        <taxon>Myoidea</taxon>
        <taxon>Myidae</taxon>
        <taxon>Mya</taxon>
    </lineage>
</organism>
<keyword evidence="1" id="KW-0812">Transmembrane</keyword>
<dbReference type="InterPro" id="IPR038213">
    <property type="entry name" value="IFI6/IFI27-like_sf"/>
</dbReference>
<accession>A0ABY7EZ93</accession>